<name>A0A225ANY9_TALAT</name>
<feature type="region of interest" description="Disordered" evidence="2">
    <location>
        <begin position="575"/>
        <end position="609"/>
    </location>
</feature>
<dbReference type="Proteomes" id="UP000214365">
    <property type="component" value="Unassembled WGS sequence"/>
</dbReference>
<evidence type="ECO:0000313" key="5">
    <source>
        <dbReference type="Proteomes" id="UP000214365"/>
    </source>
</evidence>
<dbReference type="EMBL" id="LFMY01000008">
    <property type="protein sequence ID" value="OKL59008.1"/>
    <property type="molecule type" value="Genomic_DNA"/>
</dbReference>
<gene>
    <name evidence="4" type="ORF">UA08_05668</name>
</gene>
<dbReference type="OrthoDB" id="1908178at2759"/>
<dbReference type="Pfam" id="PF17177">
    <property type="entry name" value="PPR_long"/>
    <property type="match status" value="1"/>
</dbReference>
<dbReference type="InterPro" id="IPR033443">
    <property type="entry name" value="PROP1-like_PPR_dom"/>
</dbReference>
<evidence type="ECO:0000313" key="4">
    <source>
        <dbReference type="EMBL" id="OKL59008.1"/>
    </source>
</evidence>
<evidence type="ECO:0000256" key="1">
    <source>
        <dbReference type="ARBA" id="ARBA00022737"/>
    </source>
</evidence>
<organism evidence="4 5">
    <name type="scientific">Talaromyces atroroseus</name>
    <dbReference type="NCBI Taxonomy" id="1441469"/>
    <lineage>
        <taxon>Eukaryota</taxon>
        <taxon>Fungi</taxon>
        <taxon>Dikarya</taxon>
        <taxon>Ascomycota</taxon>
        <taxon>Pezizomycotina</taxon>
        <taxon>Eurotiomycetes</taxon>
        <taxon>Eurotiomycetidae</taxon>
        <taxon>Eurotiales</taxon>
        <taxon>Trichocomaceae</taxon>
        <taxon>Talaromyces</taxon>
        <taxon>Talaromyces sect. Trachyspermi</taxon>
    </lineage>
</organism>
<dbReference type="InterPro" id="IPR011990">
    <property type="entry name" value="TPR-like_helical_dom_sf"/>
</dbReference>
<proteinExistence type="predicted"/>
<feature type="domain" description="PROP1-like PPR" evidence="3">
    <location>
        <begin position="236"/>
        <end position="405"/>
    </location>
</feature>
<dbReference type="Gene3D" id="1.25.40.10">
    <property type="entry name" value="Tetratricopeptide repeat domain"/>
    <property type="match status" value="1"/>
</dbReference>
<dbReference type="STRING" id="1441469.A0A225ANY9"/>
<feature type="region of interest" description="Disordered" evidence="2">
    <location>
        <begin position="88"/>
        <end position="112"/>
    </location>
</feature>
<sequence length="716" mass="82899">MSSSRCRIFTDLRSQHLLQGQLLREHSRCTPKALSTAVVKLDAIEQSIALLRYKKKHAESLPSGLRSFPFASHVSHIHAKSLSTYAVRKDSDDQHHEISDEDTRSDSTDHRELATDLTETEQFALRFIPGKGRSEWSTSLRRRLNVPPNQTAPTRAFKTKARLYRGLDKRILESRTQDFAHAGDLNLFLGALNDKSKSNQYVFSLYKRLPSPGVRILTRNERIKLLHRFAHPPDRRRSNARNFLSIFDDMIQSGFTLSRSMYTSAIYFISHKVPVLEGRDLQDAITVWHRMEKTHGQISDNVVFELLFRIASNTGNFTVADRILSEMTSRGMELSRNGHMSLIYSYGKRGDVDAIHRMFQSYVHSGQIVDTVVLNCLISSLLNTGELETVEQLYSYMMHEHRKTIGITPKERRNAVFGPSLSPEFAVWKLNAKGLRSVFDNYLQSRRKLLDEKTPSLQNVVPITPDTRTFHILFRYHCLFTGDITAISRLLMDMEQVFDVPPRPIVYYFLFRGFALHQETKGWTAERLREVWRAFRRTLYESYTRVGRLENGEALSPRWENPLQSICKVAVEPSHDNAGEQEEKNHRTGDGETQGQISAESQSHRDNIEGDTIPEEENLMKLFDEVEQLGQFHRHWYPDEKLSRRIENGVFLSRELNIVILKAFGAHFGTNTLLRVFLEIERMWKPWKRLGHDVQGVKKELQKQLVKAQNRERHSL</sequence>
<evidence type="ECO:0000259" key="3">
    <source>
        <dbReference type="Pfam" id="PF17177"/>
    </source>
</evidence>
<feature type="compositionally biased region" description="Basic and acidic residues" evidence="2">
    <location>
        <begin position="575"/>
        <end position="590"/>
    </location>
</feature>
<keyword evidence="5" id="KW-1185">Reference proteome</keyword>
<keyword evidence="1" id="KW-0677">Repeat</keyword>
<accession>A0A225ANY9</accession>
<evidence type="ECO:0000256" key="2">
    <source>
        <dbReference type="SAM" id="MobiDB-lite"/>
    </source>
</evidence>
<feature type="compositionally biased region" description="Polar residues" evidence="2">
    <location>
        <begin position="591"/>
        <end position="601"/>
    </location>
</feature>
<reference evidence="4 5" key="1">
    <citation type="submission" date="2015-06" db="EMBL/GenBank/DDBJ databases">
        <title>Talaromyces atroroseus IBT 11181 draft genome.</title>
        <authorList>
            <person name="Rasmussen K.B."/>
            <person name="Rasmussen S."/>
            <person name="Petersen B."/>
            <person name="Sicheritz-Ponten T."/>
            <person name="Mortensen U.H."/>
            <person name="Thrane U."/>
        </authorList>
    </citation>
    <scope>NUCLEOTIDE SEQUENCE [LARGE SCALE GENOMIC DNA]</scope>
    <source>
        <strain evidence="4 5">IBT 11181</strain>
    </source>
</reference>
<dbReference type="RefSeq" id="XP_020119129.1">
    <property type="nucleotide sequence ID" value="XM_020267964.1"/>
</dbReference>
<dbReference type="AlphaFoldDB" id="A0A225ANY9"/>
<comment type="caution">
    <text evidence="4">The sequence shown here is derived from an EMBL/GenBank/DDBJ whole genome shotgun (WGS) entry which is preliminary data.</text>
</comment>
<dbReference type="GeneID" id="31005424"/>
<protein>
    <recommendedName>
        <fullName evidence="3">PROP1-like PPR domain-containing protein</fullName>
    </recommendedName>
</protein>
<dbReference type="PANTHER" id="PTHR47941">
    <property type="entry name" value="PENTATRICOPEPTIDE REPEAT-CONTAINING PROTEIN 3, MITOCHONDRIAL"/>
    <property type="match status" value="1"/>
</dbReference>